<keyword evidence="1" id="KW-1133">Transmembrane helix</keyword>
<feature type="transmembrane region" description="Helical" evidence="1">
    <location>
        <begin position="154"/>
        <end position="175"/>
    </location>
</feature>
<dbReference type="RefSeq" id="WP_344615376.1">
    <property type="nucleotide sequence ID" value="NZ_BAAARV010000046.1"/>
</dbReference>
<feature type="transmembrane region" description="Helical" evidence="1">
    <location>
        <begin position="121"/>
        <end position="147"/>
    </location>
</feature>
<feature type="transmembrane region" description="Helical" evidence="1">
    <location>
        <begin position="39"/>
        <end position="64"/>
    </location>
</feature>
<feature type="transmembrane region" description="Helical" evidence="1">
    <location>
        <begin position="234"/>
        <end position="251"/>
    </location>
</feature>
<gene>
    <name evidence="2" type="ORF">GCM10010170_054740</name>
</gene>
<keyword evidence="1" id="KW-0812">Transmembrane</keyword>
<proteinExistence type="predicted"/>
<comment type="caution">
    <text evidence="2">The sequence shown here is derived from an EMBL/GenBank/DDBJ whole genome shotgun (WGS) entry which is preliminary data.</text>
</comment>
<keyword evidence="1" id="KW-0472">Membrane</keyword>
<feature type="transmembrane region" description="Helical" evidence="1">
    <location>
        <begin position="204"/>
        <end position="222"/>
    </location>
</feature>
<dbReference type="Proteomes" id="UP001501444">
    <property type="component" value="Unassembled WGS sequence"/>
</dbReference>
<name>A0ABN3GSK4_9ACTN</name>
<feature type="transmembrane region" description="Helical" evidence="1">
    <location>
        <begin position="89"/>
        <end position="115"/>
    </location>
</feature>
<dbReference type="EMBL" id="BAAARV010000046">
    <property type="protein sequence ID" value="GAA2360049.1"/>
    <property type="molecule type" value="Genomic_DNA"/>
</dbReference>
<accession>A0ABN3GSK4</accession>
<organism evidence="2 3">
    <name type="scientific">Dactylosporangium salmoneum</name>
    <dbReference type="NCBI Taxonomy" id="53361"/>
    <lineage>
        <taxon>Bacteria</taxon>
        <taxon>Bacillati</taxon>
        <taxon>Actinomycetota</taxon>
        <taxon>Actinomycetes</taxon>
        <taxon>Micromonosporales</taxon>
        <taxon>Micromonosporaceae</taxon>
        <taxon>Dactylosporangium</taxon>
    </lineage>
</organism>
<evidence type="ECO:0000313" key="2">
    <source>
        <dbReference type="EMBL" id="GAA2360049.1"/>
    </source>
</evidence>
<evidence type="ECO:0008006" key="4">
    <source>
        <dbReference type="Google" id="ProtNLM"/>
    </source>
</evidence>
<sequence length="440" mass="46832">MSRILRIELRRSAALWAGLILLLAGVVMCYVAPQRWSSGWMALAMIEREYLVLMAPLALAAGAWQGRRESRAGLAELVESTPRPRLQRVLPVLGALGLAVIGGYLAVLAVTTPWIAGTARYLPAAAFAVVTVGALTVAVAAWLGIAVGRLWPSIAAGPVLACAGIGWLMGFPAALRGQQWLGMLFSPMYGMSQFSDYETVSGRLTVAQTVWLVALVVAVYVLHGVEDRRARMAASLPLVLGVAVAVTVVPHDRSVAHAIDPVARELVCTTDAPKVCVARVHSALLPEVTPRARQALALLARLPQPPAEAYEDTATTWGSGAPKPGPDPAGVALMTITVDGRGHLAFPDDLVPRTVGRVLANVGRCPGGLDSPVLRAATYWLVGTEPPDEPGVDDERWNDHVRQLWQGLRRLPEARALARVAAVREGALRCADLEGMLSDT</sequence>
<reference evidence="2 3" key="1">
    <citation type="journal article" date="2019" name="Int. J. Syst. Evol. Microbiol.">
        <title>The Global Catalogue of Microorganisms (GCM) 10K type strain sequencing project: providing services to taxonomists for standard genome sequencing and annotation.</title>
        <authorList>
            <consortium name="The Broad Institute Genomics Platform"/>
            <consortium name="The Broad Institute Genome Sequencing Center for Infectious Disease"/>
            <person name="Wu L."/>
            <person name="Ma J."/>
        </authorList>
    </citation>
    <scope>NUCLEOTIDE SEQUENCE [LARGE SCALE GENOMIC DNA]</scope>
    <source>
        <strain evidence="2 3">JCM 3272</strain>
    </source>
</reference>
<evidence type="ECO:0000313" key="3">
    <source>
        <dbReference type="Proteomes" id="UP001501444"/>
    </source>
</evidence>
<protein>
    <recommendedName>
        <fullName evidence="4">ABC transporter permease</fullName>
    </recommendedName>
</protein>
<evidence type="ECO:0000256" key="1">
    <source>
        <dbReference type="SAM" id="Phobius"/>
    </source>
</evidence>
<keyword evidence="3" id="KW-1185">Reference proteome</keyword>